<comment type="pathway">
    <text evidence="7">Cell wall biogenesis; peptidoglycan biosynthesis.</text>
</comment>
<feature type="binding site" evidence="7">
    <location>
        <begin position="186"/>
        <end position="187"/>
    </location>
    <ligand>
        <name>substrate</name>
    </ligand>
</feature>
<protein>
    <recommendedName>
        <fullName evidence="2 7">Glutamate racemase</fullName>
        <ecNumber evidence="2 7">5.1.1.3</ecNumber>
    </recommendedName>
</protein>
<dbReference type="GO" id="GO:0008360">
    <property type="term" value="P:regulation of cell shape"/>
    <property type="evidence" value="ECO:0007669"/>
    <property type="project" value="UniProtKB-KW"/>
</dbReference>
<dbReference type="PANTHER" id="PTHR21198:SF2">
    <property type="entry name" value="GLUTAMATE RACEMASE"/>
    <property type="match status" value="1"/>
</dbReference>
<dbReference type="PROSITE" id="PS00924">
    <property type="entry name" value="ASP_GLU_RACEMASE_2"/>
    <property type="match status" value="1"/>
</dbReference>
<dbReference type="Gene3D" id="3.40.50.1860">
    <property type="match status" value="2"/>
</dbReference>
<gene>
    <name evidence="7" type="primary">murI</name>
    <name evidence="8" type="ORF">IC617_16820</name>
</gene>
<keyword evidence="4 7" id="KW-0573">Peptidoglycan synthesis</keyword>
<dbReference type="GO" id="GO:0008881">
    <property type="term" value="F:glutamate racemase activity"/>
    <property type="evidence" value="ECO:0007669"/>
    <property type="project" value="UniProtKB-UniRule"/>
</dbReference>
<feature type="binding site" evidence="7">
    <location>
        <begin position="42"/>
        <end position="43"/>
    </location>
    <ligand>
        <name>substrate</name>
    </ligand>
</feature>
<accession>A0A8J6QW20</accession>
<keyword evidence="3 7" id="KW-0133">Cell shape</keyword>
<evidence type="ECO:0000256" key="3">
    <source>
        <dbReference type="ARBA" id="ARBA00022960"/>
    </source>
</evidence>
<evidence type="ECO:0000256" key="4">
    <source>
        <dbReference type="ARBA" id="ARBA00022984"/>
    </source>
</evidence>
<dbReference type="Pfam" id="PF01177">
    <property type="entry name" value="Asp_Glu_race"/>
    <property type="match status" value="1"/>
</dbReference>
<dbReference type="GO" id="GO:0009252">
    <property type="term" value="P:peptidoglycan biosynthetic process"/>
    <property type="evidence" value="ECO:0007669"/>
    <property type="project" value="UniProtKB-UniRule"/>
</dbReference>
<dbReference type="SUPFAM" id="SSF53681">
    <property type="entry name" value="Aspartate/glutamate racemase"/>
    <property type="match status" value="2"/>
</dbReference>
<dbReference type="AlphaFoldDB" id="A0A8J6QW20"/>
<evidence type="ECO:0000256" key="6">
    <source>
        <dbReference type="ARBA" id="ARBA00023316"/>
    </source>
</evidence>
<keyword evidence="9" id="KW-1185">Reference proteome</keyword>
<comment type="caution">
    <text evidence="8">The sequence shown here is derived from an EMBL/GenBank/DDBJ whole genome shotgun (WGS) entry which is preliminary data.</text>
</comment>
<dbReference type="EMBL" id="JACXAF010000028">
    <property type="protein sequence ID" value="MBD1391093.1"/>
    <property type="molecule type" value="Genomic_DNA"/>
</dbReference>
<proteinExistence type="inferred from homology"/>
<evidence type="ECO:0000256" key="5">
    <source>
        <dbReference type="ARBA" id="ARBA00023235"/>
    </source>
</evidence>
<name>A0A8J6QW20_9GAMM</name>
<keyword evidence="6 7" id="KW-0961">Cell wall biogenesis/degradation</keyword>
<reference evidence="8" key="1">
    <citation type="submission" date="2020-09" db="EMBL/GenBank/DDBJ databases">
        <title>A novel bacterium of genus Neiella, isolated from South China Sea.</title>
        <authorList>
            <person name="Huang H."/>
            <person name="Mo K."/>
            <person name="Hu Y."/>
        </authorList>
    </citation>
    <scope>NUCLEOTIDE SEQUENCE</scope>
    <source>
        <strain evidence="8">HB171785</strain>
    </source>
</reference>
<evidence type="ECO:0000313" key="8">
    <source>
        <dbReference type="EMBL" id="MBD1391093.1"/>
    </source>
</evidence>
<feature type="binding site" evidence="7">
    <location>
        <begin position="75"/>
        <end position="76"/>
    </location>
    <ligand>
        <name>substrate</name>
    </ligand>
</feature>
<dbReference type="UniPathway" id="UPA00219"/>
<dbReference type="FunFam" id="3.40.50.1860:FF:000001">
    <property type="entry name" value="Glutamate racemase"/>
    <property type="match status" value="1"/>
</dbReference>
<dbReference type="InterPro" id="IPR033134">
    <property type="entry name" value="Asp/Glu_racemase_AS_2"/>
</dbReference>
<feature type="active site" description="Proton donor/acceptor" evidence="7">
    <location>
        <position position="185"/>
    </location>
</feature>
<sequence>MRNQKIIVFDSGVGGLTVWQHIRALAPDLECHYVFDNALFPYGELEQDVLNHRVSTILSSSLAAIKPDAIVIACNTASTSVLAQLRDKIAVPIIGVVPAIKPAAASSNSKHIALLATPATVNRDYTDQLVADFAADCQVTKLGIGDLVQMAERYLLNGELDIKRLEQLLQPIRSQPSIDTLVLGCTHYPLLASPIAELLPGIRLVDSGYAVARQVIRQLAREVDEVMYEPVDGCYYSTAAVSDPDLLQKAMKGFGLKLGRLINLP</sequence>
<dbReference type="NCBIfam" id="TIGR00067">
    <property type="entry name" value="glut_race"/>
    <property type="match status" value="1"/>
</dbReference>
<dbReference type="RefSeq" id="WP_191146155.1">
    <property type="nucleotide sequence ID" value="NZ_JACXAF010000028.1"/>
</dbReference>
<comment type="function">
    <text evidence="7">Provides the (R)-glutamate required for cell wall biosynthesis.</text>
</comment>
<evidence type="ECO:0000313" key="9">
    <source>
        <dbReference type="Proteomes" id="UP000638014"/>
    </source>
</evidence>
<feature type="binding site" evidence="7">
    <location>
        <begin position="10"/>
        <end position="11"/>
    </location>
    <ligand>
        <name>substrate</name>
    </ligand>
</feature>
<dbReference type="PANTHER" id="PTHR21198">
    <property type="entry name" value="GLUTAMATE RACEMASE"/>
    <property type="match status" value="1"/>
</dbReference>
<evidence type="ECO:0000256" key="2">
    <source>
        <dbReference type="ARBA" id="ARBA00013090"/>
    </source>
</evidence>
<feature type="active site" description="Proton donor/acceptor" evidence="7">
    <location>
        <position position="74"/>
    </location>
</feature>
<dbReference type="HAMAP" id="MF_00258">
    <property type="entry name" value="Glu_racemase"/>
    <property type="match status" value="1"/>
</dbReference>
<evidence type="ECO:0000256" key="7">
    <source>
        <dbReference type="HAMAP-Rule" id="MF_00258"/>
    </source>
</evidence>
<dbReference type="InterPro" id="IPR001920">
    <property type="entry name" value="Asp/Glu_race"/>
</dbReference>
<comment type="similarity">
    <text evidence="7">Belongs to the aspartate/glutamate racemases family.</text>
</comment>
<dbReference type="Proteomes" id="UP000638014">
    <property type="component" value="Unassembled WGS sequence"/>
</dbReference>
<dbReference type="InterPro" id="IPR004391">
    <property type="entry name" value="Glu_race"/>
</dbReference>
<evidence type="ECO:0000256" key="1">
    <source>
        <dbReference type="ARBA" id="ARBA00001602"/>
    </source>
</evidence>
<comment type="catalytic activity">
    <reaction evidence="1 7">
        <text>L-glutamate = D-glutamate</text>
        <dbReference type="Rhea" id="RHEA:12813"/>
        <dbReference type="ChEBI" id="CHEBI:29985"/>
        <dbReference type="ChEBI" id="CHEBI:29986"/>
        <dbReference type="EC" id="5.1.1.3"/>
    </reaction>
</comment>
<dbReference type="InterPro" id="IPR018187">
    <property type="entry name" value="Asp/Glu_racemase_AS_1"/>
</dbReference>
<keyword evidence="5 7" id="KW-0413">Isomerase</keyword>
<organism evidence="8 9">
    <name type="scientific">Neiella litorisoli</name>
    <dbReference type="NCBI Taxonomy" id="2771431"/>
    <lineage>
        <taxon>Bacteria</taxon>
        <taxon>Pseudomonadati</taxon>
        <taxon>Pseudomonadota</taxon>
        <taxon>Gammaproteobacteria</taxon>
        <taxon>Alteromonadales</taxon>
        <taxon>Echinimonadaceae</taxon>
        <taxon>Neiella</taxon>
    </lineage>
</organism>
<dbReference type="InterPro" id="IPR015942">
    <property type="entry name" value="Asp/Glu/hydantoin_racemase"/>
</dbReference>
<dbReference type="EC" id="5.1.1.3" evidence="2 7"/>
<dbReference type="PROSITE" id="PS00923">
    <property type="entry name" value="ASP_GLU_RACEMASE_1"/>
    <property type="match status" value="1"/>
</dbReference>
<dbReference type="GO" id="GO:0071555">
    <property type="term" value="P:cell wall organization"/>
    <property type="evidence" value="ECO:0007669"/>
    <property type="project" value="UniProtKB-KW"/>
</dbReference>